<feature type="region of interest" description="Disordered" evidence="5">
    <location>
        <begin position="69"/>
        <end position="98"/>
    </location>
</feature>
<gene>
    <name evidence="8" type="ORF">TARUN_4924</name>
</gene>
<dbReference type="InterPro" id="IPR036770">
    <property type="entry name" value="Ankyrin_rpt-contain_sf"/>
</dbReference>
<dbReference type="Gene3D" id="3.40.50.200">
    <property type="entry name" value="Peptidase S8/S53 domain"/>
    <property type="match status" value="1"/>
</dbReference>
<organism evidence="8 9">
    <name type="scientific">Trichoderma arundinaceum</name>
    <dbReference type="NCBI Taxonomy" id="490622"/>
    <lineage>
        <taxon>Eukaryota</taxon>
        <taxon>Fungi</taxon>
        <taxon>Dikarya</taxon>
        <taxon>Ascomycota</taxon>
        <taxon>Pezizomycotina</taxon>
        <taxon>Sordariomycetes</taxon>
        <taxon>Hypocreomycetidae</taxon>
        <taxon>Hypocreales</taxon>
        <taxon>Hypocreaceae</taxon>
        <taxon>Trichoderma</taxon>
    </lineage>
</organism>
<feature type="compositionally biased region" description="Basic and acidic residues" evidence="5">
    <location>
        <begin position="274"/>
        <end position="304"/>
    </location>
</feature>
<evidence type="ECO:0000256" key="3">
    <source>
        <dbReference type="ARBA" id="ARBA00022825"/>
    </source>
</evidence>
<feature type="region of interest" description="Disordered" evidence="5">
    <location>
        <begin position="1"/>
        <end position="54"/>
    </location>
</feature>
<evidence type="ECO:0000256" key="4">
    <source>
        <dbReference type="PROSITE-ProRule" id="PRU01240"/>
    </source>
</evidence>
<keyword evidence="6" id="KW-0812">Transmembrane</keyword>
<dbReference type="AlphaFoldDB" id="A0A395NML8"/>
<evidence type="ECO:0000313" key="9">
    <source>
        <dbReference type="Proteomes" id="UP000266272"/>
    </source>
</evidence>
<dbReference type="InterPro" id="IPR000209">
    <property type="entry name" value="Peptidase_S8/S53_dom"/>
</dbReference>
<feature type="region of interest" description="Disordered" evidence="5">
    <location>
        <begin position="274"/>
        <end position="377"/>
    </location>
</feature>
<dbReference type="GO" id="GO:0006508">
    <property type="term" value="P:proteolysis"/>
    <property type="evidence" value="ECO:0007669"/>
    <property type="project" value="UniProtKB-KW"/>
</dbReference>
<feature type="domain" description="Peptidase S8/S53" evidence="7">
    <location>
        <begin position="714"/>
        <end position="932"/>
    </location>
</feature>
<protein>
    <submittedName>
        <fullName evidence="8">Intracellular serine protease</fullName>
    </submittedName>
</protein>
<sequence>MSPLIDDEEREAGSLAVEEEVEKAESKAGDESSEDESDSDEEEGEADNRNGKVSVKDLLEQVLKGIQNGTKDLTNNSQFKSFKTGDGNALASSTGDPRQPTALHIMAAMDKKDLPKLDSKMEPLIRFLVEHENDLLRFQDRSGHTPLFLAIEAKKEKMVQWMCDSHPNISAILAIASNDKDKMNCLHIGIDKRVKFLDLLIDRADPGSLAAKDGDGNTPLHLAVEYKKCKKEQLDIIQKIIAKSDIAVQHSVRNGDFNNDGLSPYLHHKESVRKALAKEKEKEKKKAREEKEREKSSARVRPDGGDIDSSAQNRETAPRSQKPGGPGGPGAPSGPTPDPSGRPDKPPNLQTDSRNKYGGRSQPGVNVSSPAVTTAPPLVSKDDLKKLALRVPEVAAVKQSSDARSVTDTGHKSKIDEATLKGVERLLKLHYLRSRSYNSAMEILYGRNTTSDLELYFDLSGHANITQTGLENLLSKLKFEDILQYVAIPRLNVEVNMNTANSKRSRGVGRTPKQDGDGRRDLCYIFDRLRKKGVKTILKVIIDDSTMPAHSDEAIEDALKFMDVEIWDWKRIDLCSEVICKVASKAREVNLYWSGNNAVLRGWSEEGGLKRLKELKTVHLHIQQGLETSVRTKQNVEDFCDRMKKLCPEVNVLKEWPIVQRELMDVNALLAGEQAEHSTKHEWIQCMKEFRRLLFDAERYYDRGKVEESIEEPIKIALIDDGVDVKDLEFGFIGGRTFCTRDEEHNLNDPYYVSSTGHGTIMAKQIHLLCPRAQFYILRLEDHASEEGSRQLTAKSAALAIMAAVRKKVHIISMSWTIDPPEDEEERRFLDAAIVEAANADILMFCSASDKGAKQNATYPSKATTKIFTIGAATASGAADPWVGNLGNINFTFPGTKVEMDGGRSGTDTSSREVTGSSVATALAAGLAGLVLYCVQVRLLLATDQEKQKARRDFQLLKKHDHMMKALKDIGTTEESNHKFIEVWEVFGKKVEEKERYDQERWLDLIAEVGMILCRKIG</sequence>
<evidence type="ECO:0000256" key="6">
    <source>
        <dbReference type="SAM" id="Phobius"/>
    </source>
</evidence>
<dbReference type="PRINTS" id="PR00723">
    <property type="entry name" value="SUBTILISIN"/>
</dbReference>
<evidence type="ECO:0000256" key="1">
    <source>
        <dbReference type="ARBA" id="ARBA00022670"/>
    </source>
</evidence>
<feature type="compositionally biased region" description="Polar residues" evidence="5">
    <location>
        <begin position="363"/>
        <end position="372"/>
    </location>
</feature>
<dbReference type="CDD" id="cd07491">
    <property type="entry name" value="Peptidases_S8_7"/>
    <property type="match status" value="1"/>
</dbReference>
<comment type="similarity">
    <text evidence="4">Belongs to the peptidase S8 family.</text>
</comment>
<feature type="compositionally biased region" description="Polar residues" evidence="5">
    <location>
        <begin position="69"/>
        <end position="81"/>
    </location>
</feature>
<dbReference type="PROSITE" id="PS51892">
    <property type="entry name" value="SUBTILASE"/>
    <property type="match status" value="1"/>
</dbReference>
<dbReference type="Proteomes" id="UP000266272">
    <property type="component" value="Unassembled WGS sequence"/>
</dbReference>
<keyword evidence="2 4" id="KW-0378">Hydrolase</keyword>
<evidence type="ECO:0000259" key="7">
    <source>
        <dbReference type="Pfam" id="PF00082"/>
    </source>
</evidence>
<dbReference type="GO" id="GO:0004252">
    <property type="term" value="F:serine-type endopeptidase activity"/>
    <property type="evidence" value="ECO:0007669"/>
    <property type="project" value="UniProtKB-UniRule"/>
</dbReference>
<feature type="active site" description="Charge relay system" evidence="4">
    <location>
        <position position="720"/>
    </location>
</feature>
<dbReference type="SMART" id="SM00248">
    <property type="entry name" value="ANK"/>
    <property type="match status" value="4"/>
</dbReference>
<feature type="compositionally biased region" description="Acidic residues" evidence="5">
    <location>
        <begin position="1"/>
        <end position="10"/>
    </location>
</feature>
<keyword evidence="3 4" id="KW-0720">Serine protease</keyword>
<keyword evidence="1 4" id="KW-0645">Protease</keyword>
<feature type="compositionally biased region" description="Acidic residues" evidence="5">
    <location>
        <begin position="31"/>
        <end position="45"/>
    </location>
</feature>
<comment type="caution">
    <text evidence="8">The sequence shown here is derived from an EMBL/GenBank/DDBJ whole genome shotgun (WGS) entry which is preliminary data.</text>
</comment>
<dbReference type="SUPFAM" id="SSF48403">
    <property type="entry name" value="Ankyrin repeat"/>
    <property type="match status" value="1"/>
</dbReference>
<evidence type="ECO:0000256" key="2">
    <source>
        <dbReference type="ARBA" id="ARBA00022801"/>
    </source>
</evidence>
<dbReference type="Pfam" id="PF00082">
    <property type="entry name" value="Peptidase_S8"/>
    <property type="match status" value="1"/>
</dbReference>
<dbReference type="InterPro" id="IPR002110">
    <property type="entry name" value="Ankyrin_rpt"/>
</dbReference>
<reference evidence="8 9" key="1">
    <citation type="journal article" date="2018" name="PLoS Pathog.">
        <title>Evolution of structural diversity of trichothecenes, a family of toxins produced by plant pathogenic and entomopathogenic fungi.</title>
        <authorList>
            <person name="Proctor R.H."/>
            <person name="McCormick S.P."/>
            <person name="Kim H.S."/>
            <person name="Cardoza R.E."/>
            <person name="Stanley A.M."/>
            <person name="Lindo L."/>
            <person name="Kelly A."/>
            <person name="Brown D.W."/>
            <person name="Lee T."/>
            <person name="Vaughan M.M."/>
            <person name="Alexander N.J."/>
            <person name="Busman M."/>
            <person name="Gutierrez S."/>
        </authorList>
    </citation>
    <scope>NUCLEOTIDE SEQUENCE [LARGE SCALE GENOMIC DNA]</scope>
    <source>
        <strain evidence="8 9">IBT 40837</strain>
    </source>
</reference>
<evidence type="ECO:0000313" key="8">
    <source>
        <dbReference type="EMBL" id="RFU77306.1"/>
    </source>
</evidence>
<dbReference type="STRING" id="490622.A0A395NML8"/>
<accession>A0A395NML8</accession>
<feature type="transmembrane region" description="Helical" evidence="6">
    <location>
        <begin position="919"/>
        <end position="941"/>
    </location>
</feature>
<feature type="compositionally biased region" description="Polar residues" evidence="5">
    <location>
        <begin position="309"/>
        <end position="319"/>
    </location>
</feature>
<dbReference type="PANTHER" id="PTHR24121">
    <property type="entry name" value="NO MECHANORECEPTOR POTENTIAL C, ISOFORM D-RELATED"/>
    <property type="match status" value="1"/>
</dbReference>
<dbReference type="InterPro" id="IPR036852">
    <property type="entry name" value="Peptidase_S8/S53_dom_sf"/>
</dbReference>
<keyword evidence="6" id="KW-0472">Membrane</keyword>
<dbReference type="InterPro" id="IPR015500">
    <property type="entry name" value="Peptidase_S8_subtilisin-rel"/>
</dbReference>
<dbReference type="Gene3D" id="1.25.40.20">
    <property type="entry name" value="Ankyrin repeat-containing domain"/>
    <property type="match status" value="1"/>
</dbReference>
<feature type="active site" description="Charge relay system" evidence="4">
    <location>
        <position position="758"/>
    </location>
</feature>
<name>A0A395NML8_TRIAR</name>
<evidence type="ECO:0000256" key="5">
    <source>
        <dbReference type="SAM" id="MobiDB-lite"/>
    </source>
</evidence>
<feature type="active site" description="Charge relay system" evidence="4">
    <location>
        <position position="918"/>
    </location>
</feature>
<keyword evidence="9" id="KW-1185">Reference proteome</keyword>
<keyword evidence="6" id="KW-1133">Transmembrane helix</keyword>
<dbReference type="OrthoDB" id="5093543at2759"/>
<dbReference type="PANTHER" id="PTHR24121:SF21">
    <property type="entry name" value="ANKYRIN REPEAT FAMILY PROTEIN"/>
    <property type="match status" value="1"/>
</dbReference>
<dbReference type="SUPFAM" id="SSF52743">
    <property type="entry name" value="Subtilisin-like"/>
    <property type="match status" value="1"/>
</dbReference>
<dbReference type="EMBL" id="PXOA01000289">
    <property type="protein sequence ID" value="RFU77306.1"/>
    <property type="molecule type" value="Genomic_DNA"/>
</dbReference>
<dbReference type="Pfam" id="PF00023">
    <property type="entry name" value="Ank"/>
    <property type="match status" value="1"/>
</dbReference>
<proteinExistence type="inferred from homology"/>